<dbReference type="PRINTS" id="PR00992">
    <property type="entry name" value="ALARACEMASE"/>
</dbReference>
<dbReference type="InterPro" id="IPR000821">
    <property type="entry name" value="Ala_racemase"/>
</dbReference>
<evidence type="ECO:0000313" key="5">
    <source>
        <dbReference type="EMBL" id="CUR57066.1"/>
    </source>
</evidence>
<dbReference type="PANTHER" id="PTHR30511">
    <property type="entry name" value="ALANINE RACEMASE"/>
    <property type="match status" value="1"/>
</dbReference>
<dbReference type="NCBIfam" id="TIGR00492">
    <property type="entry name" value="alr"/>
    <property type="match status" value="1"/>
</dbReference>
<dbReference type="EMBL" id="CZKA01000033">
    <property type="protein sequence ID" value="CUR57066.1"/>
    <property type="molecule type" value="Genomic_DNA"/>
</dbReference>
<dbReference type="CDD" id="cd00430">
    <property type="entry name" value="PLPDE_III_AR"/>
    <property type="match status" value="1"/>
</dbReference>
<dbReference type="GO" id="GO:0030170">
    <property type="term" value="F:pyridoxal phosphate binding"/>
    <property type="evidence" value="ECO:0007669"/>
    <property type="project" value="TreeGrafter"/>
</dbReference>
<comment type="cofactor">
    <cofactor evidence="1">
        <name>pyridoxal 5'-phosphate</name>
        <dbReference type="ChEBI" id="CHEBI:597326"/>
    </cofactor>
</comment>
<dbReference type="Gene3D" id="3.20.20.10">
    <property type="entry name" value="Alanine racemase"/>
    <property type="match status" value="1"/>
</dbReference>
<accession>A0A2P2C4Y6</accession>
<dbReference type="SUPFAM" id="SSF51419">
    <property type="entry name" value="PLP-binding barrel"/>
    <property type="match status" value="1"/>
</dbReference>
<evidence type="ECO:0000256" key="3">
    <source>
        <dbReference type="ARBA" id="ARBA00023235"/>
    </source>
</evidence>
<dbReference type="SMART" id="SM01005">
    <property type="entry name" value="Ala_racemase_C"/>
    <property type="match status" value="1"/>
</dbReference>
<dbReference type="GO" id="GO:0030632">
    <property type="term" value="P:D-alanine biosynthetic process"/>
    <property type="evidence" value="ECO:0007669"/>
    <property type="project" value="TreeGrafter"/>
</dbReference>
<keyword evidence="3 5" id="KW-0413">Isomerase</keyword>
<dbReference type="InterPro" id="IPR029066">
    <property type="entry name" value="PLP-binding_barrel"/>
</dbReference>
<evidence type="ECO:0000256" key="1">
    <source>
        <dbReference type="ARBA" id="ARBA00001933"/>
    </source>
</evidence>
<dbReference type="InterPro" id="IPR009006">
    <property type="entry name" value="Ala_racemase/Decarboxylase_C"/>
</dbReference>
<dbReference type="PANTHER" id="PTHR30511:SF0">
    <property type="entry name" value="ALANINE RACEMASE, CATABOLIC-RELATED"/>
    <property type="match status" value="1"/>
</dbReference>
<dbReference type="AlphaFoldDB" id="A0A2P2C4Y6"/>
<dbReference type="InterPro" id="IPR001608">
    <property type="entry name" value="Ala_racemase_N"/>
</dbReference>
<evidence type="ECO:0000259" key="4">
    <source>
        <dbReference type="SMART" id="SM01005"/>
    </source>
</evidence>
<dbReference type="SUPFAM" id="SSF50621">
    <property type="entry name" value="Alanine racemase C-terminal domain-like"/>
    <property type="match status" value="1"/>
</dbReference>
<dbReference type="Pfam" id="PF00842">
    <property type="entry name" value="Ala_racemase_C"/>
    <property type="match status" value="2"/>
</dbReference>
<gene>
    <name evidence="5" type="ORF">NOCA2390015</name>
</gene>
<protein>
    <submittedName>
        <fullName evidence="5">Alanine racemase</fullName>
        <ecNumber evidence="5">5.1.1.1</ecNumber>
    </submittedName>
</protein>
<sequence length="403" mass="42143">MRALARPLESDARTGTRLGVDLDAIAANTRRFAGATDASLMAVVKADGFGHGAVDVARTALANGATWLGVTSVTEALELRTAGLRAPVLSWLNPVDADFWTAIAAGVDLAVPTFAHLEAVSTAARTLGGRARVHLHLDTGLARDGAPPAQWASLCRAARRAERQGSLQVVGMMGHLACADTPTDPSNGTGRTRFAWGLELARAAGLRPQHRHLAATAAALTDPRSHHTMVRIGAGLVGIDPSHTTSLRPAVELTTPIISVRQVRGGTPVGYGHTRSTREATTLALIGLGYADGLPRVGSDRAEVADGLPRVGSDRAEVQVAGRRCRVIGRISMDQTVIDLGPDTGLAPAEEGDLVTVFGPGGAGEPTVADWAAWCDTIEHEIVTGIGARVRRTPLRLPLRGLR</sequence>
<dbReference type="GO" id="GO:0008784">
    <property type="term" value="F:alanine racemase activity"/>
    <property type="evidence" value="ECO:0007669"/>
    <property type="project" value="UniProtKB-EC"/>
</dbReference>
<evidence type="ECO:0000256" key="2">
    <source>
        <dbReference type="ARBA" id="ARBA00022898"/>
    </source>
</evidence>
<feature type="domain" description="Alanine racemase C-terminal" evidence="4">
    <location>
        <begin position="250"/>
        <end position="395"/>
    </location>
</feature>
<name>A0A2P2C4Y6_9ZZZZ</name>
<dbReference type="GO" id="GO:0005829">
    <property type="term" value="C:cytosol"/>
    <property type="evidence" value="ECO:0007669"/>
    <property type="project" value="TreeGrafter"/>
</dbReference>
<reference evidence="5" key="1">
    <citation type="submission" date="2015-08" db="EMBL/GenBank/DDBJ databases">
        <authorList>
            <person name="Babu N.S."/>
            <person name="Beckwith C.J."/>
            <person name="Beseler K.G."/>
            <person name="Brison A."/>
            <person name="Carone J.V."/>
            <person name="Caskin T.P."/>
            <person name="Diamond M."/>
            <person name="Durham M.E."/>
            <person name="Foxe J.M."/>
            <person name="Go M."/>
            <person name="Henderson B.A."/>
            <person name="Jones I.B."/>
            <person name="McGettigan J.A."/>
            <person name="Micheletti S.J."/>
            <person name="Nasrallah M.E."/>
            <person name="Ortiz D."/>
            <person name="Piller C.R."/>
            <person name="Privatt S.R."/>
            <person name="Schneider S.L."/>
            <person name="Sharp S."/>
            <person name="Smith T.C."/>
            <person name="Stanton J.D."/>
            <person name="Ullery H.E."/>
            <person name="Wilson R.J."/>
            <person name="Serrano M.G."/>
            <person name="Buck G."/>
            <person name="Lee V."/>
            <person name="Wang Y."/>
            <person name="Carvalho R."/>
            <person name="Voegtly L."/>
            <person name="Shi R."/>
            <person name="Duckworth R."/>
            <person name="Johnson A."/>
            <person name="Loviza R."/>
            <person name="Walstead R."/>
            <person name="Shah Z."/>
            <person name="Kiflezghi M."/>
            <person name="Wade K."/>
            <person name="Ball S.L."/>
            <person name="Bradley K.W."/>
            <person name="Asai D.J."/>
            <person name="Bowman C.A."/>
            <person name="Russell D.A."/>
            <person name="Pope W.H."/>
            <person name="Jacobs-Sera D."/>
            <person name="Hendrix R.W."/>
            <person name="Hatfull G.F."/>
        </authorList>
    </citation>
    <scope>NUCLEOTIDE SEQUENCE</scope>
</reference>
<dbReference type="GO" id="GO:0009252">
    <property type="term" value="P:peptidoglycan biosynthetic process"/>
    <property type="evidence" value="ECO:0007669"/>
    <property type="project" value="TreeGrafter"/>
</dbReference>
<organism evidence="5">
    <name type="scientific">metagenome</name>
    <dbReference type="NCBI Taxonomy" id="256318"/>
    <lineage>
        <taxon>unclassified sequences</taxon>
        <taxon>metagenomes</taxon>
    </lineage>
</organism>
<dbReference type="Gene3D" id="2.40.37.10">
    <property type="entry name" value="Lyase, Ornithine Decarboxylase, Chain A, domain 1"/>
    <property type="match status" value="1"/>
</dbReference>
<proteinExistence type="inferred from homology"/>
<keyword evidence="2" id="KW-0663">Pyridoxal phosphate</keyword>
<dbReference type="InterPro" id="IPR011079">
    <property type="entry name" value="Ala_racemase_C"/>
</dbReference>
<dbReference type="EC" id="5.1.1.1" evidence="5"/>
<dbReference type="Pfam" id="PF01168">
    <property type="entry name" value="Ala_racemase_N"/>
    <property type="match status" value="1"/>
</dbReference>
<dbReference type="HAMAP" id="MF_01201">
    <property type="entry name" value="Ala_racemase"/>
    <property type="match status" value="1"/>
</dbReference>